<evidence type="ECO:0000256" key="3">
    <source>
        <dbReference type="ARBA" id="ARBA00023004"/>
    </source>
</evidence>
<feature type="domain" description="Cytochrome c" evidence="5">
    <location>
        <begin position="24"/>
        <end position="134"/>
    </location>
</feature>
<dbReference type="InterPro" id="IPR051459">
    <property type="entry name" value="Cytochrome_c-type_DH"/>
</dbReference>
<evidence type="ECO:0000313" key="6">
    <source>
        <dbReference type="EMBL" id="SEC49751.1"/>
    </source>
</evidence>
<dbReference type="RefSeq" id="WP_171947643.1">
    <property type="nucleotide sequence ID" value="NZ_FNTH01000001.1"/>
</dbReference>
<dbReference type="Pfam" id="PF00034">
    <property type="entry name" value="Cytochrom_C"/>
    <property type="match status" value="2"/>
</dbReference>
<sequence length="281" mass="30019">MIRIGSLALVIGVLLTGPVSAESELVARGDYLVNGILTCGNCHTPKGPSGEIRDKAFSGGASWDEPPFKVTAPNITPDTETGIGNYTDAELRQLLRKGIKRNGARVAMIMPSGFYEIMTDRDLDAVIAYLRTIKPIRNAVPEPVYKMAQGHPVPPGGESPYTEAVLGDKVQQGFYLATIAHCMECHTPMGPQGREFATSMGAGGGKFHGPWGVSVSRNISTSKTKGIGGWTDDEIKRAITQGVSKDGSKLNPPMGFHYYATVSAADLDAIVAYLRTVPPKE</sequence>
<organism evidence="6 7">
    <name type="scientific">Bradyrhizobium erythrophlei</name>
    <dbReference type="NCBI Taxonomy" id="1437360"/>
    <lineage>
        <taxon>Bacteria</taxon>
        <taxon>Pseudomonadati</taxon>
        <taxon>Pseudomonadota</taxon>
        <taxon>Alphaproteobacteria</taxon>
        <taxon>Hyphomicrobiales</taxon>
        <taxon>Nitrobacteraceae</taxon>
        <taxon>Bradyrhizobium</taxon>
    </lineage>
</organism>
<name>A0A1H4T0W7_9BRAD</name>
<dbReference type="InterPro" id="IPR009056">
    <property type="entry name" value="Cyt_c-like_dom"/>
</dbReference>
<dbReference type="PROSITE" id="PS51007">
    <property type="entry name" value="CYTC"/>
    <property type="match status" value="2"/>
</dbReference>
<evidence type="ECO:0000259" key="5">
    <source>
        <dbReference type="PROSITE" id="PS51007"/>
    </source>
</evidence>
<dbReference type="Gene3D" id="1.10.760.10">
    <property type="entry name" value="Cytochrome c-like domain"/>
    <property type="match status" value="2"/>
</dbReference>
<reference evidence="6 7" key="1">
    <citation type="submission" date="2016-10" db="EMBL/GenBank/DDBJ databases">
        <authorList>
            <person name="de Groot N.N."/>
        </authorList>
    </citation>
    <scope>NUCLEOTIDE SEQUENCE [LARGE SCALE GENOMIC DNA]</scope>
    <source>
        <strain evidence="6 7">MT12</strain>
    </source>
</reference>
<dbReference type="PANTHER" id="PTHR35008">
    <property type="entry name" value="BLL4482 PROTEIN-RELATED"/>
    <property type="match status" value="1"/>
</dbReference>
<keyword evidence="3 4" id="KW-0408">Iron</keyword>
<dbReference type="Proteomes" id="UP000198992">
    <property type="component" value="Unassembled WGS sequence"/>
</dbReference>
<dbReference type="AlphaFoldDB" id="A0A1H4T0W7"/>
<evidence type="ECO:0000256" key="4">
    <source>
        <dbReference type="PROSITE-ProRule" id="PRU00433"/>
    </source>
</evidence>
<evidence type="ECO:0000256" key="1">
    <source>
        <dbReference type="ARBA" id="ARBA00022617"/>
    </source>
</evidence>
<dbReference type="EMBL" id="FNTH01000001">
    <property type="protein sequence ID" value="SEC49751.1"/>
    <property type="molecule type" value="Genomic_DNA"/>
</dbReference>
<dbReference type="GO" id="GO:0009055">
    <property type="term" value="F:electron transfer activity"/>
    <property type="evidence" value="ECO:0007669"/>
    <property type="project" value="InterPro"/>
</dbReference>
<proteinExistence type="predicted"/>
<gene>
    <name evidence="6" type="ORF">SAMN05444164_1985</name>
</gene>
<dbReference type="InterPro" id="IPR036909">
    <property type="entry name" value="Cyt_c-like_dom_sf"/>
</dbReference>
<accession>A0A1H4T0W7</accession>
<keyword evidence="2 4" id="KW-0479">Metal-binding</keyword>
<keyword evidence="1 4" id="KW-0349">Heme</keyword>
<dbReference type="PANTHER" id="PTHR35008:SF8">
    <property type="entry name" value="ALCOHOL DEHYDROGENASE CYTOCHROME C SUBUNIT"/>
    <property type="match status" value="1"/>
</dbReference>
<evidence type="ECO:0000313" key="7">
    <source>
        <dbReference type="Proteomes" id="UP000198992"/>
    </source>
</evidence>
<evidence type="ECO:0000256" key="2">
    <source>
        <dbReference type="ARBA" id="ARBA00022723"/>
    </source>
</evidence>
<feature type="domain" description="Cytochrome c" evidence="5">
    <location>
        <begin position="168"/>
        <end position="278"/>
    </location>
</feature>
<protein>
    <submittedName>
        <fullName evidence="6">Cytochrome c</fullName>
    </submittedName>
</protein>
<dbReference type="SUPFAM" id="SSF46626">
    <property type="entry name" value="Cytochrome c"/>
    <property type="match status" value="2"/>
</dbReference>
<dbReference type="GO" id="GO:0020037">
    <property type="term" value="F:heme binding"/>
    <property type="evidence" value="ECO:0007669"/>
    <property type="project" value="InterPro"/>
</dbReference>
<dbReference type="GO" id="GO:0046872">
    <property type="term" value="F:metal ion binding"/>
    <property type="evidence" value="ECO:0007669"/>
    <property type="project" value="UniProtKB-KW"/>
</dbReference>